<dbReference type="Pfam" id="PF00069">
    <property type="entry name" value="Pkinase"/>
    <property type="match status" value="1"/>
</dbReference>
<dbReference type="SMART" id="SM00220">
    <property type="entry name" value="S_TKc"/>
    <property type="match status" value="1"/>
</dbReference>
<reference evidence="10 11" key="1">
    <citation type="journal article" date="2015" name="Genome Biol. Evol.">
        <title>The genome of winter moth (Operophtera brumata) provides a genomic perspective on sexual dimorphism and phenology.</title>
        <authorList>
            <person name="Derks M.F."/>
            <person name="Smit S."/>
            <person name="Salis L."/>
            <person name="Schijlen E."/>
            <person name="Bossers A."/>
            <person name="Mateman C."/>
            <person name="Pijl A.S."/>
            <person name="de Ridder D."/>
            <person name="Groenen M.A."/>
            <person name="Visser M.E."/>
            <person name="Megens H.J."/>
        </authorList>
    </citation>
    <scope>NUCLEOTIDE SEQUENCE [LARGE SCALE GENOMIC DNA]</scope>
    <source>
        <strain evidence="10">WM2013NL</strain>
        <tissue evidence="10">Head and thorax</tissue>
    </source>
</reference>
<feature type="domain" description="Protein kinase" evidence="9">
    <location>
        <begin position="17"/>
        <end position="337"/>
    </location>
</feature>
<dbReference type="GO" id="GO:0004674">
    <property type="term" value="F:protein serine/threonine kinase activity"/>
    <property type="evidence" value="ECO:0007669"/>
    <property type="project" value="UniProtKB-KW"/>
</dbReference>
<dbReference type="SUPFAM" id="SSF56112">
    <property type="entry name" value="Protein kinase-like (PK-like)"/>
    <property type="match status" value="1"/>
</dbReference>
<evidence type="ECO:0000256" key="5">
    <source>
        <dbReference type="ARBA" id="ARBA00037982"/>
    </source>
</evidence>
<evidence type="ECO:0000256" key="7">
    <source>
        <dbReference type="RuleBase" id="RU000304"/>
    </source>
</evidence>
<evidence type="ECO:0000256" key="3">
    <source>
        <dbReference type="ARBA" id="ARBA00022777"/>
    </source>
</evidence>
<keyword evidence="4 6" id="KW-0067">ATP-binding</keyword>
<organism evidence="10 11">
    <name type="scientific">Operophtera brumata</name>
    <name type="common">Winter moth</name>
    <name type="synonym">Phalaena brumata</name>
    <dbReference type="NCBI Taxonomy" id="104452"/>
    <lineage>
        <taxon>Eukaryota</taxon>
        <taxon>Metazoa</taxon>
        <taxon>Ecdysozoa</taxon>
        <taxon>Arthropoda</taxon>
        <taxon>Hexapoda</taxon>
        <taxon>Insecta</taxon>
        <taxon>Pterygota</taxon>
        <taxon>Neoptera</taxon>
        <taxon>Endopterygota</taxon>
        <taxon>Lepidoptera</taxon>
        <taxon>Glossata</taxon>
        <taxon>Ditrysia</taxon>
        <taxon>Geometroidea</taxon>
        <taxon>Geometridae</taxon>
        <taxon>Larentiinae</taxon>
        <taxon>Operophtera</taxon>
    </lineage>
</organism>
<evidence type="ECO:0000256" key="8">
    <source>
        <dbReference type="SAM" id="MobiDB-lite"/>
    </source>
</evidence>
<dbReference type="AlphaFoldDB" id="A0A0L7L3P6"/>
<dbReference type="GO" id="GO:0005634">
    <property type="term" value="C:nucleus"/>
    <property type="evidence" value="ECO:0007669"/>
    <property type="project" value="TreeGrafter"/>
</dbReference>
<dbReference type="InterPro" id="IPR017441">
    <property type="entry name" value="Protein_kinase_ATP_BS"/>
</dbReference>
<dbReference type="InterPro" id="IPR011009">
    <property type="entry name" value="Kinase-like_dom_sf"/>
</dbReference>
<dbReference type="PROSITE" id="PS00108">
    <property type="entry name" value="PROTEIN_KINASE_ST"/>
    <property type="match status" value="1"/>
</dbReference>
<comment type="similarity">
    <text evidence="5">Belongs to the protein kinase superfamily. Ser/Thr protein kinase family. GCN2 subfamily.</text>
</comment>
<dbReference type="PROSITE" id="PS00107">
    <property type="entry name" value="PROTEIN_KINASE_ATP"/>
    <property type="match status" value="1"/>
</dbReference>
<evidence type="ECO:0000313" key="10">
    <source>
        <dbReference type="EMBL" id="KOB70082.1"/>
    </source>
</evidence>
<evidence type="ECO:0000256" key="2">
    <source>
        <dbReference type="ARBA" id="ARBA00022741"/>
    </source>
</evidence>
<evidence type="ECO:0000256" key="1">
    <source>
        <dbReference type="ARBA" id="ARBA00022679"/>
    </source>
</evidence>
<dbReference type="PROSITE" id="PS50011">
    <property type="entry name" value="PROTEIN_KINASE_DOM"/>
    <property type="match status" value="1"/>
</dbReference>
<dbReference type="PANTHER" id="PTHR11042:SF185">
    <property type="entry name" value="WEE1-LIKE PROTEIN KINASE"/>
    <property type="match status" value="1"/>
</dbReference>
<dbReference type="PANTHER" id="PTHR11042">
    <property type="entry name" value="EUKARYOTIC TRANSLATION INITIATION FACTOR 2-ALPHA KINASE EIF2-ALPHA KINASE -RELATED"/>
    <property type="match status" value="1"/>
</dbReference>
<dbReference type="Gene3D" id="3.30.200.20">
    <property type="entry name" value="Phosphorylase Kinase, domain 1"/>
    <property type="match status" value="1"/>
</dbReference>
<dbReference type="InterPro" id="IPR008271">
    <property type="entry name" value="Ser/Thr_kinase_AS"/>
</dbReference>
<gene>
    <name evidence="10" type="ORF">OBRU01_08739</name>
</gene>
<feature type="region of interest" description="Disordered" evidence="8">
    <location>
        <begin position="149"/>
        <end position="169"/>
    </location>
</feature>
<keyword evidence="1" id="KW-0808">Transferase</keyword>
<keyword evidence="7" id="KW-0723">Serine/threonine-protein kinase</keyword>
<keyword evidence="11" id="KW-1185">Reference proteome</keyword>
<dbReference type="EMBL" id="JTDY01003137">
    <property type="protein sequence ID" value="KOB70082.1"/>
    <property type="molecule type" value="Genomic_DNA"/>
</dbReference>
<accession>A0A0L7L3P6</accession>
<dbReference type="Proteomes" id="UP000037510">
    <property type="component" value="Unassembled WGS sequence"/>
</dbReference>
<feature type="binding site" evidence="6">
    <location>
        <position position="46"/>
    </location>
    <ligand>
        <name>ATP</name>
        <dbReference type="ChEBI" id="CHEBI:30616"/>
    </ligand>
</feature>
<evidence type="ECO:0000259" key="9">
    <source>
        <dbReference type="PROSITE" id="PS50011"/>
    </source>
</evidence>
<evidence type="ECO:0000256" key="4">
    <source>
        <dbReference type="ARBA" id="ARBA00022840"/>
    </source>
</evidence>
<comment type="caution">
    <text evidence="10">The sequence shown here is derived from an EMBL/GenBank/DDBJ whole genome shotgun (WGS) entry which is preliminary data.</text>
</comment>
<evidence type="ECO:0000313" key="11">
    <source>
        <dbReference type="Proteomes" id="UP000037510"/>
    </source>
</evidence>
<dbReference type="STRING" id="104452.A0A0L7L3P6"/>
<dbReference type="GO" id="GO:0005737">
    <property type="term" value="C:cytoplasm"/>
    <property type="evidence" value="ECO:0007669"/>
    <property type="project" value="TreeGrafter"/>
</dbReference>
<keyword evidence="2 6" id="KW-0547">Nucleotide-binding</keyword>
<dbReference type="InterPro" id="IPR000719">
    <property type="entry name" value="Prot_kinase_dom"/>
</dbReference>
<feature type="compositionally biased region" description="Acidic residues" evidence="8">
    <location>
        <begin position="153"/>
        <end position="164"/>
    </location>
</feature>
<dbReference type="GO" id="GO:0005524">
    <property type="term" value="F:ATP binding"/>
    <property type="evidence" value="ECO:0007669"/>
    <property type="project" value="UniProtKB-UniRule"/>
</dbReference>
<protein>
    <submittedName>
        <fullName evidence="10">Sid-1-like protein2</fullName>
    </submittedName>
</protein>
<dbReference type="Gene3D" id="1.10.510.10">
    <property type="entry name" value="Transferase(Phosphotransferase) domain 1"/>
    <property type="match status" value="1"/>
</dbReference>
<name>A0A0L7L3P6_OPEBR</name>
<dbReference type="GO" id="GO:0004713">
    <property type="term" value="F:protein tyrosine kinase activity"/>
    <property type="evidence" value="ECO:0007669"/>
    <property type="project" value="TreeGrafter"/>
</dbReference>
<sequence length="424" mass="46821">MFFRSSIEQEEARAVEDSDLAGIGRGQFGRVARCVNKLDGCVYALKRSLRPVAGSAAERAALTEVYAHAALGTHAHVVRYYSAWAEDDHMIIQSEYCDGGSLQSALRAGALPERELLVLLAHVARGLAYIHAHQLVHMDVKPGNVFICRGDSDEPPSDDGYDDEERPHAAAPHRTYKIGLTLFEAAGGGPLPKNGPEWHAFRDGKLPDLPALSRDFNQLLKKNGPEWHAFRDGKLPKNEPEWHAFRGGPLPKNGPEWHAFRDGKLPDLPALSRDFNQLLKVSCPRTGPSGTPSATSHKITWNDSSVALPNIKRLFKMVDPDPNLRPSAAALRRHPLLHPAGNKSKAQLRRELAAANMQNELLSRKLQEAARCIKSLTPSALSQECAARRTRSAKRLQAPLLDTAQCGAASLRAERRKDRRHNRI</sequence>
<evidence type="ECO:0000256" key="6">
    <source>
        <dbReference type="PROSITE-ProRule" id="PRU10141"/>
    </source>
</evidence>
<dbReference type="InterPro" id="IPR050339">
    <property type="entry name" value="CC_SR_Kinase"/>
</dbReference>
<proteinExistence type="inferred from homology"/>
<keyword evidence="3" id="KW-0418">Kinase</keyword>